<dbReference type="Pfam" id="PF05960">
    <property type="entry name" value="DUF885"/>
    <property type="match status" value="1"/>
</dbReference>
<dbReference type="eggNOG" id="COG4805">
    <property type="taxonomic scope" value="Bacteria"/>
</dbReference>
<dbReference type="Proteomes" id="UP000029989">
    <property type="component" value="Unassembled WGS sequence"/>
</dbReference>
<dbReference type="STRING" id="913325.N799_11030"/>
<accession>A0A0A0ETF4</accession>
<dbReference type="OrthoDB" id="9769898at2"/>
<keyword evidence="3" id="KW-1185">Reference proteome</keyword>
<dbReference type="PANTHER" id="PTHR33361">
    <property type="entry name" value="GLR0591 PROTEIN"/>
    <property type="match status" value="1"/>
</dbReference>
<dbReference type="PROSITE" id="PS51257">
    <property type="entry name" value="PROKAR_LIPOPROTEIN"/>
    <property type="match status" value="1"/>
</dbReference>
<dbReference type="RefSeq" id="WP_036213351.1">
    <property type="nucleotide sequence ID" value="NZ_AVPT01000039.1"/>
</dbReference>
<dbReference type="EMBL" id="AVPT01000039">
    <property type="protein sequence ID" value="KGM53530.1"/>
    <property type="molecule type" value="Genomic_DNA"/>
</dbReference>
<evidence type="ECO:0000313" key="3">
    <source>
        <dbReference type="Proteomes" id="UP000029989"/>
    </source>
</evidence>
<sequence>MRHAPLSLSLSLILATGLGLAGCQPATLPVADAPPGTEAGQGTVAARFDAVAESLLMRALERSPEWSIYSGRYDNAATLTIPDATRRADDLAFAKSALAELAAFDPQQLPAPQRIDHMLLVNRFESSIWYQQQFRDWAWDPSNYNVAGTVALLLNTPYADEDARLRTVMQRIERVPQYYAAAKANIAGPTAEHVDLAIVQSRGALSVFDDGLRGRIAASGLDAAEQALFNQRINAARAAIEGWVGWLEGEQQRLAASGDARSFRIGADLYEQKFAYDIQSHYSAAELYQRAVDEKNALHGRMDEITVQLWPKYLAGTAMPDDRLERIGMMIDHLSARHVERGEFVDEIKRQIPLLAGFVREHDLLDQDESRPLVVRETPEYMRGGGAGASVSAPGPFNPTANTYYNVSPLDAYTDEQAESFLREYNHWVLQVLNIHEGIPGHYTQLLHANKSPSLVKSLLGNGAMIEGWAVYAERMMLEQGYGNQEPEMWLMYGKWNLRVVTNAILDYAVHVQGMTEAQAMDLLRREAFQEETEAVNKWRRVRLSQVQLTSYFTGYAEIHDLREQRKAELGEAFDLKTFHNRFLSYGNAPVSAIAQLMRAEPMREQYPAQ</sequence>
<dbReference type="InterPro" id="IPR010281">
    <property type="entry name" value="DUF885"/>
</dbReference>
<reference evidence="2 3" key="1">
    <citation type="journal article" date="2015" name="Stand. Genomic Sci.">
        <title>Genomic information of the arsenic-resistant bacterium Lysobacter arseniciresistens type strain ZS79(T) and comparison of Lysobacter draft genomes.</title>
        <authorList>
            <person name="Liu L."/>
            <person name="Zhang S."/>
            <person name="Luo M."/>
            <person name="Wang G."/>
        </authorList>
    </citation>
    <scope>NUCLEOTIDE SEQUENCE [LARGE SCALE GENOMIC DNA]</scope>
    <source>
        <strain evidence="2 3">ZS79</strain>
    </source>
</reference>
<gene>
    <name evidence="2" type="ORF">N799_11030</name>
</gene>
<organism evidence="2 3">
    <name type="scientific">Lysobacter arseniciresistens ZS79</name>
    <dbReference type="NCBI Taxonomy" id="913325"/>
    <lineage>
        <taxon>Bacteria</taxon>
        <taxon>Pseudomonadati</taxon>
        <taxon>Pseudomonadota</taxon>
        <taxon>Gammaproteobacteria</taxon>
        <taxon>Lysobacterales</taxon>
        <taxon>Lysobacteraceae</taxon>
        <taxon>Novilysobacter</taxon>
    </lineage>
</organism>
<dbReference type="PANTHER" id="PTHR33361:SF15">
    <property type="entry name" value="DUF885 FAMILY LIPOPROTEIN"/>
    <property type="match status" value="1"/>
</dbReference>
<feature type="signal peptide" evidence="1">
    <location>
        <begin position="1"/>
        <end position="21"/>
    </location>
</feature>
<proteinExistence type="predicted"/>
<name>A0A0A0ETF4_9GAMM</name>
<feature type="chain" id="PRO_5001962419" description="Lipoprotein" evidence="1">
    <location>
        <begin position="22"/>
        <end position="610"/>
    </location>
</feature>
<dbReference type="AlphaFoldDB" id="A0A0A0ETF4"/>
<keyword evidence="1" id="KW-0732">Signal</keyword>
<evidence type="ECO:0000313" key="2">
    <source>
        <dbReference type="EMBL" id="KGM53530.1"/>
    </source>
</evidence>
<protein>
    <recommendedName>
        <fullName evidence="4">Lipoprotein</fullName>
    </recommendedName>
</protein>
<evidence type="ECO:0008006" key="4">
    <source>
        <dbReference type="Google" id="ProtNLM"/>
    </source>
</evidence>
<evidence type="ECO:0000256" key="1">
    <source>
        <dbReference type="SAM" id="SignalP"/>
    </source>
</evidence>
<comment type="caution">
    <text evidence="2">The sequence shown here is derived from an EMBL/GenBank/DDBJ whole genome shotgun (WGS) entry which is preliminary data.</text>
</comment>